<dbReference type="InterPro" id="IPR000914">
    <property type="entry name" value="SBP_5_dom"/>
</dbReference>
<dbReference type="PANTHER" id="PTHR30290">
    <property type="entry name" value="PERIPLASMIC BINDING COMPONENT OF ABC TRANSPORTER"/>
    <property type="match status" value="1"/>
</dbReference>
<dbReference type="EMBL" id="NPKI01000052">
    <property type="protein sequence ID" value="PAP97592.1"/>
    <property type="molecule type" value="Genomic_DNA"/>
</dbReference>
<dbReference type="GO" id="GO:0015833">
    <property type="term" value="P:peptide transport"/>
    <property type="evidence" value="ECO:0007669"/>
    <property type="project" value="TreeGrafter"/>
</dbReference>
<organism evidence="6 7">
    <name type="scientific">Mesorhizobium mediterraneum</name>
    <dbReference type="NCBI Taxonomy" id="43617"/>
    <lineage>
        <taxon>Bacteria</taxon>
        <taxon>Pseudomonadati</taxon>
        <taxon>Pseudomonadota</taxon>
        <taxon>Alphaproteobacteria</taxon>
        <taxon>Hyphomicrobiales</taxon>
        <taxon>Phyllobacteriaceae</taxon>
        <taxon>Mesorhizobium</taxon>
    </lineage>
</organism>
<dbReference type="Proteomes" id="UP000216215">
    <property type="component" value="Unassembled WGS sequence"/>
</dbReference>
<reference evidence="7" key="1">
    <citation type="submission" date="2017-08" db="EMBL/GenBank/DDBJ databases">
        <title>Mesorhizobium wenxinae sp. nov., a novel rhizobial species isolated from root nodules of chickpea (Cicer arietinum L.).</title>
        <authorList>
            <person name="Zhang J."/>
        </authorList>
    </citation>
    <scope>NUCLEOTIDE SEQUENCE [LARGE SCALE GENOMIC DNA]</scope>
    <source>
        <strain evidence="7">USDA 3392</strain>
    </source>
</reference>
<keyword evidence="4" id="KW-0732">Signal</keyword>
<dbReference type="PANTHER" id="PTHR30290:SF10">
    <property type="entry name" value="PERIPLASMIC OLIGOPEPTIDE-BINDING PROTEIN-RELATED"/>
    <property type="match status" value="1"/>
</dbReference>
<proteinExistence type="inferred from homology"/>
<evidence type="ECO:0000259" key="5">
    <source>
        <dbReference type="Pfam" id="PF00496"/>
    </source>
</evidence>
<dbReference type="SUPFAM" id="SSF53850">
    <property type="entry name" value="Periplasmic binding protein-like II"/>
    <property type="match status" value="1"/>
</dbReference>
<accession>A0AB36QZ65</accession>
<dbReference type="InterPro" id="IPR030678">
    <property type="entry name" value="Peptide/Ni-bd"/>
</dbReference>
<evidence type="ECO:0000256" key="2">
    <source>
        <dbReference type="ARBA" id="ARBA00005695"/>
    </source>
</evidence>
<dbReference type="Gene3D" id="3.40.190.10">
    <property type="entry name" value="Periplasmic binding protein-like II"/>
    <property type="match status" value="1"/>
</dbReference>
<comment type="subcellular location">
    <subcellularLocation>
        <location evidence="1">Periplasm</location>
    </subcellularLocation>
</comment>
<evidence type="ECO:0000256" key="3">
    <source>
        <dbReference type="ARBA" id="ARBA00022448"/>
    </source>
</evidence>
<dbReference type="GO" id="GO:0030288">
    <property type="term" value="C:outer membrane-bounded periplasmic space"/>
    <property type="evidence" value="ECO:0007669"/>
    <property type="project" value="UniProtKB-ARBA"/>
</dbReference>
<dbReference type="PIRSF" id="PIRSF002741">
    <property type="entry name" value="MppA"/>
    <property type="match status" value="1"/>
</dbReference>
<keyword evidence="7" id="KW-1185">Reference proteome</keyword>
<dbReference type="AlphaFoldDB" id="A0AB36QZ65"/>
<comment type="caution">
    <text evidence="6">The sequence shown here is derived from an EMBL/GenBank/DDBJ whole genome shotgun (WGS) entry which is preliminary data.</text>
</comment>
<dbReference type="RefSeq" id="WP_095489731.1">
    <property type="nucleotide sequence ID" value="NZ_CP088152.1"/>
</dbReference>
<dbReference type="InterPro" id="IPR039424">
    <property type="entry name" value="SBP_5"/>
</dbReference>
<dbReference type="Pfam" id="PF00496">
    <property type="entry name" value="SBP_bac_5"/>
    <property type="match status" value="1"/>
</dbReference>
<evidence type="ECO:0000313" key="7">
    <source>
        <dbReference type="Proteomes" id="UP000216215"/>
    </source>
</evidence>
<dbReference type="Gene3D" id="3.10.105.10">
    <property type="entry name" value="Dipeptide-binding Protein, Domain 3"/>
    <property type="match status" value="1"/>
</dbReference>
<dbReference type="GO" id="GO:1904680">
    <property type="term" value="F:peptide transmembrane transporter activity"/>
    <property type="evidence" value="ECO:0007669"/>
    <property type="project" value="TreeGrafter"/>
</dbReference>
<protein>
    <submittedName>
        <fullName evidence="6">Peptide ABC transporter substrate-binding protein</fullName>
    </submittedName>
</protein>
<name>A0AB36QZ65_9HYPH</name>
<comment type="similarity">
    <text evidence="2">Belongs to the bacterial solute-binding protein 5 family.</text>
</comment>
<dbReference type="CDD" id="cd08503">
    <property type="entry name" value="PBP2_NikA_DppA_OppA_like_17"/>
    <property type="match status" value="1"/>
</dbReference>
<gene>
    <name evidence="6" type="ORF">CIT25_35445</name>
</gene>
<evidence type="ECO:0000256" key="4">
    <source>
        <dbReference type="ARBA" id="ARBA00022729"/>
    </source>
</evidence>
<evidence type="ECO:0000313" key="6">
    <source>
        <dbReference type="EMBL" id="PAP97592.1"/>
    </source>
</evidence>
<dbReference type="GO" id="GO:0043190">
    <property type="term" value="C:ATP-binding cassette (ABC) transporter complex"/>
    <property type="evidence" value="ECO:0007669"/>
    <property type="project" value="InterPro"/>
</dbReference>
<evidence type="ECO:0000256" key="1">
    <source>
        <dbReference type="ARBA" id="ARBA00004418"/>
    </source>
</evidence>
<keyword evidence="3" id="KW-0813">Transport</keyword>
<sequence length="554" mass="60148">MKTNYRILDLIRRDRAPLESHLIDGLVDGRVSRRDFVRHGSLLGLSLPLLGRIGMAAGFGAAPSLARAQGAPGATIRVACYAPAGAIDPVTNADGGGYLMVQQVGEFLCIDGPDLVLRPVLAESWKPNDKGTVWTFKLRKGVKFHSGGEMRADDVVATFDRLADPAGSSNALSVFKGVLQKGATKKIDDYTVEFHLDAPNGNFPYMVSSDNYNAIILPASYKGDYEKSFDGTGPFKRENYTPKVGASFVRNEDYWGEKALPDRTEFTFFADIQPQILGLQGGQVDIINQLSGLTSIGLLNDPNVGIISLKATTNRQVHMRCDSDPFKDPRVRRALALSIDRDKVVAGLLKGRASMGNDSPFAPVYPSSDTSVPQRRRDIAQAKQLMEAAGAGKGFKVTLTAMSFQEIPAYAQLIQNWVKEIGIELDLNILDEGAYYGDAVFGKSPWLDSVMGITGYGHRGVPNVFLAAPLKSDGTWNSAHFKNEKYDMLVDSYIAALDLEAQKATAGKIQELLLEETPVLFTYFADYLTGTAKGVTGVQPSAMGQLFLEKASKA</sequence>
<dbReference type="Gene3D" id="3.90.76.10">
    <property type="entry name" value="Dipeptide-binding Protein, Domain 1"/>
    <property type="match status" value="1"/>
</dbReference>
<feature type="domain" description="Solute-binding protein family 5" evidence="5">
    <location>
        <begin position="117"/>
        <end position="436"/>
    </location>
</feature>